<gene>
    <name evidence="2" type="ORF">D7024_10275</name>
</gene>
<feature type="compositionally biased region" description="Low complexity" evidence="1">
    <location>
        <begin position="1"/>
        <end position="20"/>
    </location>
</feature>
<dbReference type="EMBL" id="RBWE01000001">
    <property type="protein sequence ID" value="RKO67307.1"/>
    <property type="molecule type" value="Genomic_DNA"/>
</dbReference>
<evidence type="ECO:0000313" key="3">
    <source>
        <dbReference type="Proteomes" id="UP000271256"/>
    </source>
</evidence>
<feature type="region of interest" description="Disordered" evidence="1">
    <location>
        <begin position="1"/>
        <end position="29"/>
    </location>
</feature>
<evidence type="ECO:0000256" key="1">
    <source>
        <dbReference type="SAM" id="MobiDB-lite"/>
    </source>
</evidence>
<name>A0A494X279_9FIRM</name>
<sequence>MISGGQSAESQSRSEASRGAVGAEHWSERGQRRIQPGLLNIYKQFITSGRRPARYGQGFCYRFSVPHQYRQDYARYAVCLPPRHVS</sequence>
<evidence type="ECO:0000313" key="2">
    <source>
        <dbReference type="EMBL" id="RKO67307.1"/>
    </source>
</evidence>
<accession>A0A494X279</accession>
<proteinExistence type="predicted"/>
<keyword evidence="3" id="KW-1185">Reference proteome</keyword>
<protein>
    <submittedName>
        <fullName evidence="2">Uncharacterized protein</fullName>
    </submittedName>
</protein>
<comment type="caution">
    <text evidence="2">The sequence shown here is derived from an EMBL/GenBank/DDBJ whole genome shotgun (WGS) entry which is preliminary data.</text>
</comment>
<organism evidence="2 3">
    <name type="scientific">Desulfofundulus salinus</name>
    <dbReference type="NCBI Taxonomy" id="2419843"/>
    <lineage>
        <taxon>Bacteria</taxon>
        <taxon>Bacillati</taxon>
        <taxon>Bacillota</taxon>
        <taxon>Clostridia</taxon>
        <taxon>Eubacteriales</taxon>
        <taxon>Peptococcaceae</taxon>
        <taxon>Desulfofundulus</taxon>
    </lineage>
</organism>
<reference evidence="2 3" key="1">
    <citation type="submission" date="2018-10" db="EMBL/GenBank/DDBJ databases">
        <authorList>
            <person name="Grouzdev D.S."/>
            <person name="Krutkina M.S."/>
            <person name="Tourova T.P."/>
            <person name="Nazina T.N."/>
        </authorList>
    </citation>
    <scope>NUCLEOTIDE SEQUENCE [LARGE SCALE GENOMIC DNA]</scope>
    <source>
        <strain evidence="2 3">435</strain>
    </source>
</reference>
<dbReference type="Proteomes" id="UP000271256">
    <property type="component" value="Unassembled WGS sequence"/>
</dbReference>
<dbReference type="AlphaFoldDB" id="A0A494X279"/>